<evidence type="ECO:0000256" key="12">
    <source>
        <dbReference type="RuleBase" id="RU367080"/>
    </source>
</evidence>
<name>A0A7R8CGS3_LEPSM</name>
<dbReference type="GO" id="GO:0008270">
    <property type="term" value="F:zinc ion binding"/>
    <property type="evidence" value="ECO:0007669"/>
    <property type="project" value="UniProtKB-KW"/>
</dbReference>
<keyword evidence="14" id="KW-1185">Reference proteome</keyword>
<comment type="catalytic activity">
    <reaction evidence="9 12">
        <text>O-phospho-L-seryl-[protein] + H2O = L-seryl-[protein] + phosphate</text>
        <dbReference type="Rhea" id="RHEA:20629"/>
        <dbReference type="Rhea" id="RHEA-COMP:9863"/>
        <dbReference type="Rhea" id="RHEA-COMP:11604"/>
        <dbReference type="ChEBI" id="CHEBI:15377"/>
        <dbReference type="ChEBI" id="CHEBI:29999"/>
        <dbReference type="ChEBI" id="CHEBI:43474"/>
        <dbReference type="ChEBI" id="CHEBI:83421"/>
        <dbReference type="EC" id="3.1.3.16"/>
    </reaction>
</comment>
<keyword evidence="4 12" id="KW-0863">Zinc-finger</keyword>
<comment type="catalytic activity">
    <reaction evidence="10 12">
        <text>O-phospho-L-threonyl-[protein] + H2O = L-threonyl-[protein] + phosphate</text>
        <dbReference type="Rhea" id="RHEA:47004"/>
        <dbReference type="Rhea" id="RHEA-COMP:11060"/>
        <dbReference type="Rhea" id="RHEA-COMP:11605"/>
        <dbReference type="ChEBI" id="CHEBI:15377"/>
        <dbReference type="ChEBI" id="CHEBI:30013"/>
        <dbReference type="ChEBI" id="CHEBI:43474"/>
        <dbReference type="ChEBI" id="CHEBI:61977"/>
        <dbReference type="EC" id="3.1.3.16"/>
    </reaction>
</comment>
<evidence type="ECO:0000256" key="10">
    <source>
        <dbReference type="ARBA" id="ARBA00048336"/>
    </source>
</evidence>
<evidence type="ECO:0000256" key="7">
    <source>
        <dbReference type="ARBA" id="ARBA00022912"/>
    </source>
</evidence>
<proteinExistence type="inferred from homology"/>
<evidence type="ECO:0000256" key="1">
    <source>
        <dbReference type="ARBA" id="ARBA00004123"/>
    </source>
</evidence>
<comment type="subcellular location">
    <subcellularLocation>
        <location evidence="1 12">Nucleus</location>
    </subcellularLocation>
</comment>
<gene>
    <name evidence="13" type="ORF">LSAA_1152</name>
</gene>
<dbReference type="InterPro" id="IPR038534">
    <property type="entry name" value="Rtr1/RPAP2_sf"/>
</dbReference>
<dbReference type="PANTHER" id="PTHR14732:SF0">
    <property type="entry name" value="RNA POLYMERASE II SUBUNIT B1 CTD PHOSPHATASE RPAP2-RELATED"/>
    <property type="match status" value="1"/>
</dbReference>
<dbReference type="GO" id="GO:0008420">
    <property type="term" value="F:RNA polymerase II CTD heptapeptide repeat phosphatase activity"/>
    <property type="evidence" value="ECO:0007669"/>
    <property type="project" value="UniProtKB-UniRule"/>
</dbReference>
<dbReference type="Gene3D" id="1.25.40.820">
    <property type="match status" value="1"/>
</dbReference>
<dbReference type="GO" id="GO:0043175">
    <property type="term" value="F:RNA polymerase core enzyme binding"/>
    <property type="evidence" value="ECO:0007669"/>
    <property type="project" value="UniProtKB-UniRule"/>
</dbReference>
<evidence type="ECO:0000256" key="11">
    <source>
        <dbReference type="PROSITE-ProRule" id="PRU00812"/>
    </source>
</evidence>
<dbReference type="Proteomes" id="UP000675881">
    <property type="component" value="Chromosome 1"/>
</dbReference>
<evidence type="ECO:0000256" key="5">
    <source>
        <dbReference type="ARBA" id="ARBA00022801"/>
    </source>
</evidence>
<dbReference type="EMBL" id="HG994580">
    <property type="protein sequence ID" value="CAF2772872.1"/>
    <property type="molecule type" value="Genomic_DNA"/>
</dbReference>
<evidence type="ECO:0000256" key="9">
    <source>
        <dbReference type="ARBA" id="ARBA00047761"/>
    </source>
</evidence>
<comment type="similarity">
    <text evidence="2 11 12">Belongs to the RPAP2 family.</text>
</comment>
<evidence type="ECO:0000256" key="2">
    <source>
        <dbReference type="ARBA" id="ARBA00005676"/>
    </source>
</evidence>
<dbReference type="GO" id="GO:0005737">
    <property type="term" value="C:cytoplasm"/>
    <property type="evidence" value="ECO:0007669"/>
    <property type="project" value="TreeGrafter"/>
</dbReference>
<dbReference type="GO" id="GO:0005634">
    <property type="term" value="C:nucleus"/>
    <property type="evidence" value="ECO:0007669"/>
    <property type="project" value="UniProtKB-SubCell"/>
</dbReference>
<comment type="function">
    <text evidence="12">Putative RNA polymerase II subunit B1 C-terminal domain (CTD) phosphatase involved in RNA polymerase II transcription regulation.</text>
</comment>
<evidence type="ECO:0000256" key="4">
    <source>
        <dbReference type="ARBA" id="ARBA00022771"/>
    </source>
</evidence>
<dbReference type="InterPro" id="IPR039693">
    <property type="entry name" value="Rtr1/RPAP2"/>
</dbReference>
<evidence type="ECO:0000313" key="14">
    <source>
        <dbReference type="Proteomes" id="UP000675881"/>
    </source>
</evidence>
<reference evidence="13" key="1">
    <citation type="submission" date="2021-02" db="EMBL/GenBank/DDBJ databases">
        <authorList>
            <person name="Bekaert M."/>
        </authorList>
    </citation>
    <scope>NUCLEOTIDE SEQUENCE</scope>
    <source>
        <strain evidence="13">IoA-00</strain>
    </source>
</reference>
<dbReference type="PROSITE" id="PS51479">
    <property type="entry name" value="ZF_RTR1"/>
    <property type="match status" value="1"/>
</dbReference>
<keyword evidence="8 12" id="KW-0539">Nucleus</keyword>
<evidence type="ECO:0000313" key="13">
    <source>
        <dbReference type="EMBL" id="CAF2772872.1"/>
    </source>
</evidence>
<keyword evidence="5 12" id="KW-0378">Hydrolase</keyword>
<accession>A0A7R8CGS3</accession>
<evidence type="ECO:0000256" key="6">
    <source>
        <dbReference type="ARBA" id="ARBA00022833"/>
    </source>
</evidence>
<dbReference type="OrthoDB" id="2590500at2759"/>
<keyword evidence="3 12" id="KW-0479">Metal-binding</keyword>
<protein>
    <recommendedName>
        <fullName evidence="12">RNA polymerase II subunit B1 CTD phosphatase RPAP2 homolog</fullName>
        <ecNumber evidence="12">3.1.3.16</ecNumber>
    </recommendedName>
</protein>
<dbReference type="AlphaFoldDB" id="A0A7R8CGS3"/>
<dbReference type="EC" id="3.1.3.16" evidence="12"/>
<organism evidence="13 14">
    <name type="scientific">Lepeophtheirus salmonis</name>
    <name type="common">Salmon louse</name>
    <name type="synonym">Caligus salmonis</name>
    <dbReference type="NCBI Taxonomy" id="72036"/>
    <lineage>
        <taxon>Eukaryota</taxon>
        <taxon>Metazoa</taxon>
        <taxon>Ecdysozoa</taxon>
        <taxon>Arthropoda</taxon>
        <taxon>Crustacea</taxon>
        <taxon>Multicrustacea</taxon>
        <taxon>Hexanauplia</taxon>
        <taxon>Copepoda</taxon>
        <taxon>Siphonostomatoida</taxon>
        <taxon>Caligidae</taxon>
        <taxon>Lepeophtheirus</taxon>
    </lineage>
</organism>
<sequence>MNQTLESSQRNFLKKIFEIAREALKSKSSTSSSSSKKKKPLKSYLKRNVVKKIRTGLLRKKQSEATALEIVEKLLDSEIEFLWFEEEALPSLNQMFYKDVIDERSLLKLCGYPLCTHSLPKIIPRQKYHIVSSQRKVYDLTERKKFCSNSCYNASSYILEQLDNEPLWMRDDKPGSERPMIKILGKRLWEISRNQTLISLPPKPKKTNSSPIELIKLRLKEWCTTDTLRYLKGDDFVCSWRKSEFIPGIATAFNEMITADIINNKVTESLKFSLDPMDNLKLMTFLKGRTDMWMDNEKEKEDNSELHLRMVPKVISRTQVVWNQLDSVLPEILTLFGIQMPDISDDVRILIKGFYLTSSNIVFSMHEWTLLALVILEMIRDKNVKLRTVLKSKDAKKYLNMLLLNFDLEEKAISSMIINSIADINLLMHKGAFKSNG</sequence>
<evidence type="ECO:0000256" key="8">
    <source>
        <dbReference type="ARBA" id="ARBA00023242"/>
    </source>
</evidence>
<dbReference type="InterPro" id="IPR007308">
    <property type="entry name" value="Rtr1/RPAP2_dom"/>
</dbReference>
<dbReference type="PANTHER" id="PTHR14732">
    <property type="entry name" value="RNA POLYMERASE II SUBUNIT B1 CTD PHOSPHATASE RPAP2-RELATED"/>
    <property type="match status" value="1"/>
</dbReference>
<keyword evidence="6 12" id="KW-0862">Zinc</keyword>
<evidence type="ECO:0000256" key="3">
    <source>
        <dbReference type="ARBA" id="ARBA00022723"/>
    </source>
</evidence>
<dbReference type="Pfam" id="PF04181">
    <property type="entry name" value="RPAP2_Rtr1"/>
    <property type="match status" value="1"/>
</dbReference>
<keyword evidence="7 12" id="KW-0904">Protein phosphatase</keyword>